<accession>A0AAW8CQY4</accession>
<organism evidence="1 2">
    <name type="scientific">Variovorax boronicumulans</name>
    <dbReference type="NCBI Taxonomy" id="436515"/>
    <lineage>
        <taxon>Bacteria</taxon>
        <taxon>Pseudomonadati</taxon>
        <taxon>Pseudomonadota</taxon>
        <taxon>Betaproteobacteria</taxon>
        <taxon>Burkholderiales</taxon>
        <taxon>Comamonadaceae</taxon>
        <taxon>Variovorax</taxon>
    </lineage>
</organism>
<gene>
    <name evidence="1" type="ORF">J2W31_000044</name>
</gene>
<proteinExistence type="predicted"/>
<dbReference type="RefSeq" id="WP_307683438.1">
    <property type="nucleotide sequence ID" value="NZ_JAUSRD010000001.1"/>
</dbReference>
<reference evidence="1" key="1">
    <citation type="submission" date="2023-07" db="EMBL/GenBank/DDBJ databases">
        <title>Sorghum-associated microbial communities from plants grown in Nebraska, USA.</title>
        <authorList>
            <person name="Schachtman D."/>
        </authorList>
    </citation>
    <scope>NUCLEOTIDE SEQUENCE</scope>
    <source>
        <strain evidence="1">DS3754</strain>
    </source>
</reference>
<evidence type="ECO:0000313" key="1">
    <source>
        <dbReference type="EMBL" id="MDP9890948.1"/>
    </source>
</evidence>
<sequence>MTNDALRTVLGDWCLAGNTVRHRSSLLRANAAAYDPFDRENQRTTSFITQAPLSR</sequence>
<name>A0AAW8CQY4_9BURK</name>
<comment type="caution">
    <text evidence="1">The sequence shown here is derived from an EMBL/GenBank/DDBJ whole genome shotgun (WGS) entry which is preliminary data.</text>
</comment>
<dbReference type="AlphaFoldDB" id="A0AAW8CQY4"/>
<evidence type="ECO:0000313" key="2">
    <source>
        <dbReference type="Proteomes" id="UP001242045"/>
    </source>
</evidence>
<dbReference type="EMBL" id="JAUSRD010000001">
    <property type="protein sequence ID" value="MDP9890948.1"/>
    <property type="molecule type" value="Genomic_DNA"/>
</dbReference>
<protein>
    <submittedName>
        <fullName evidence="1">Uncharacterized protein</fullName>
    </submittedName>
</protein>
<dbReference type="Proteomes" id="UP001242045">
    <property type="component" value="Unassembled WGS sequence"/>
</dbReference>